<dbReference type="Proteomes" id="UP001152607">
    <property type="component" value="Unassembled WGS sequence"/>
</dbReference>
<feature type="repeat" description="RPEL" evidence="4">
    <location>
        <begin position="211"/>
        <end position="236"/>
    </location>
</feature>
<dbReference type="Gene3D" id="6.10.140.2130">
    <property type="match status" value="1"/>
</dbReference>
<feature type="repeat" description="RPEL" evidence="4">
    <location>
        <begin position="142"/>
        <end position="167"/>
    </location>
</feature>
<organism evidence="6 7">
    <name type="scientific">Periconia digitata</name>
    <dbReference type="NCBI Taxonomy" id="1303443"/>
    <lineage>
        <taxon>Eukaryota</taxon>
        <taxon>Fungi</taxon>
        <taxon>Dikarya</taxon>
        <taxon>Ascomycota</taxon>
        <taxon>Pezizomycotina</taxon>
        <taxon>Dothideomycetes</taxon>
        <taxon>Pleosporomycetidae</taxon>
        <taxon>Pleosporales</taxon>
        <taxon>Massarineae</taxon>
        <taxon>Periconiaceae</taxon>
        <taxon>Periconia</taxon>
    </lineage>
</organism>
<gene>
    <name evidence="6" type="ORF">PDIGIT_LOCUS8817</name>
</gene>
<feature type="repeat" description="RPEL" evidence="4">
    <location>
        <begin position="255"/>
        <end position="280"/>
    </location>
</feature>
<evidence type="ECO:0000256" key="5">
    <source>
        <dbReference type="SAM" id="MobiDB-lite"/>
    </source>
</evidence>
<keyword evidence="7" id="KW-1185">Reference proteome</keyword>
<dbReference type="InterPro" id="IPR004018">
    <property type="entry name" value="RPEL_repeat"/>
</dbReference>
<evidence type="ECO:0000256" key="2">
    <source>
        <dbReference type="ARBA" id="ARBA00022737"/>
    </source>
</evidence>
<evidence type="ECO:0000256" key="3">
    <source>
        <dbReference type="ARBA" id="ARBA00023242"/>
    </source>
</evidence>
<comment type="caution">
    <text evidence="6">The sequence shown here is derived from an EMBL/GenBank/DDBJ whole genome shotgun (WGS) entry which is preliminary data.</text>
</comment>
<protein>
    <recommendedName>
        <fullName evidence="8">RPEL repeat protein</fullName>
    </recommendedName>
</protein>
<sequence length="286" mass="31801">MRPKSRLHRVTDTGARACHYPWAATSCESYDGQPTSASAAGHAYGRHQTSVARNMVGLSCFCFRYKVQSQTLPIPLYSPSQTKQPHINRINTPPINSTAPLPLPLPSTTYSLEAHHTTMADVPAPVDKTPISPVREGLDRRNSLEKHLQHRPDVQDLKNRHILLDTSTAPYVSAPTFLYILFPPANVLVAFACISALQAKALELERQRATDNLKKGLAQRPDRDTLVERNILPDSNAAPALQGHQKELEKHMRADSLEKGLQHRPSPEELVKKGILDEDENPLKES</sequence>
<keyword evidence="3" id="KW-0539">Nucleus</keyword>
<dbReference type="GO" id="GO:0003713">
    <property type="term" value="F:transcription coactivator activity"/>
    <property type="evidence" value="ECO:0007669"/>
    <property type="project" value="TreeGrafter"/>
</dbReference>
<name>A0A9W4UJB1_9PLEO</name>
<reference evidence="6" key="1">
    <citation type="submission" date="2023-01" db="EMBL/GenBank/DDBJ databases">
        <authorList>
            <person name="Van Ghelder C."/>
            <person name="Rancurel C."/>
        </authorList>
    </citation>
    <scope>NUCLEOTIDE SEQUENCE</scope>
    <source>
        <strain evidence="6">CNCM I-4278</strain>
    </source>
</reference>
<evidence type="ECO:0000313" key="6">
    <source>
        <dbReference type="EMBL" id="CAI6335732.1"/>
    </source>
</evidence>
<evidence type="ECO:0008006" key="8">
    <source>
        <dbReference type="Google" id="ProtNLM"/>
    </source>
</evidence>
<proteinExistence type="predicted"/>
<dbReference type="PROSITE" id="PS51257">
    <property type="entry name" value="PROKAR_LIPOPROTEIN"/>
    <property type="match status" value="1"/>
</dbReference>
<dbReference type="PROSITE" id="PS51073">
    <property type="entry name" value="RPEL"/>
    <property type="match status" value="3"/>
</dbReference>
<dbReference type="AlphaFoldDB" id="A0A9W4UJB1"/>
<dbReference type="Gene3D" id="6.10.150.10">
    <property type="match status" value="1"/>
</dbReference>
<dbReference type="Gene3D" id="6.10.140.2040">
    <property type="match status" value="1"/>
</dbReference>
<comment type="subcellular location">
    <subcellularLocation>
        <location evidence="1">Nucleus</location>
    </subcellularLocation>
</comment>
<dbReference type="EMBL" id="CAOQHR010000006">
    <property type="protein sequence ID" value="CAI6335732.1"/>
    <property type="molecule type" value="Genomic_DNA"/>
</dbReference>
<dbReference type="PANTHER" id="PTHR22793:SF12">
    <property type="entry name" value="MYOCARDIN-RELATED TRANSCRIPTION FACTOR, ISOFORM H"/>
    <property type="match status" value="1"/>
</dbReference>
<dbReference type="InterPro" id="IPR043451">
    <property type="entry name" value="Myocardin-like"/>
</dbReference>
<feature type="compositionally biased region" description="Basic and acidic residues" evidence="5">
    <location>
        <begin position="244"/>
        <end position="286"/>
    </location>
</feature>
<dbReference type="Pfam" id="PF02755">
    <property type="entry name" value="RPEL"/>
    <property type="match status" value="3"/>
</dbReference>
<evidence type="ECO:0000256" key="1">
    <source>
        <dbReference type="ARBA" id="ARBA00004123"/>
    </source>
</evidence>
<evidence type="ECO:0000313" key="7">
    <source>
        <dbReference type="Proteomes" id="UP001152607"/>
    </source>
</evidence>
<dbReference type="GO" id="GO:0005634">
    <property type="term" value="C:nucleus"/>
    <property type="evidence" value="ECO:0007669"/>
    <property type="project" value="UniProtKB-SubCell"/>
</dbReference>
<dbReference type="PANTHER" id="PTHR22793">
    <property type="entry name" value="MYOCARDIN-RELATED TRANSCRIPTION FACTOR-RELATED"/>
    <property type="match status" value="1"/>
</dbReference>
<dbReference type="OrthoDB" id="197676at2759"/>
<accession>A0A9W4UJB1</accession>
<dbReference type="GO" id="GO:0045944">
    <property type="term" value="P:positive regulation of transcription by RNA polymerase II"/>
    <property type="evidence" value="ECO:0007669"/>
    <property type="project" value="TreeGrafter"/>
</dbReference>
<feature type="region of interest" description="Disordered" evidence="5">
    <location>
        <begin position="219"/>
        <end position="286"/>
    </location>
</feature>
<dbReference type="SMART" id="SM00707">
    <property type="entry name" value="RPEL"/>
    <property type="match status" value="3"/>
</dbReference>
<evidence type="ECO:0000256" key="4">
    <source>
        <dbReference type="PROSITE-ProRule" id="PRU00401"/>
    </source>
</evidence>
<keyword evidence="2" id="KW-0677">Repeat</keyword>